<evidence type="ECO:0000313" key="3">
    <source>
        <dbReference type="Proteomes" id="UP000279994"/>
    </source>
</evidence>
<gene>
    <name evidence="2" type="ORF">EFL26_18570</name>
</gene>
<proteinExistence type="predicted"/>
<dbReference type="Pfam" id="PF07907">
    <property type="entry name" value="YibE_F"/>
    <property type="match status" value="1"/>
</dbReference>
<reference evidence="2 3" key="1">
    <citation type="submission" date="2018-11" db="EMBL/GenBank/DDBJ databases">
        <authorList>
            <person name="Li F."/>
        </authorList>
    </citation>
    <scope>NUCLEOTIDE SEQUENCE [LARGE SCALE GENOMIC DNA]</scope>
    <source>
        <strain evidence="2 3">Gsoil 818</strain>
    </source>
</reference>
<feature type="transmembrane region" description="Helical" evidence="1">
    <location>
        <begin position="147"/>
        <end position="169"/>
    </location>
</feature>
<accession>A0A3N0GKV0</accession>
<evidence type="ECO:0000256" key="1">
    <source>
        <dbReference type="SAM" id="Phobius"/>
    </source>
</evidence>
<dbReference type="PANTHER" id="PTHR41771">
    <property type="entry name" value="MEMBRANE PROTEIN-RELATED"/>
    <property type="match status" value="1"/>
</dbReference>
<organism evidence="2 3">
    <name type="scientific">Nocardioides pocheonensis</name>
    <dbReference type="NCBI Taxonomy" id="661485"/>
    <lineage>
        <taxon>Bacteria</taxon>
        <taxon>Bacillati</taxon>
        <taxon>Actinomycetota</taxon>
        <taxon>Actinomycetes</taxon>
        <taxon>Propionibacteriales</taxon>
        <taxon>Nocardioidaceae</taxon>
        <taxon>Nocardioides</taxon>
    </lineage>
</organism>
<protein>
    <submittedName>
        <fullName evidence="2">YibE/F family protein</fullName>
    </submittedName>
</protein>
<feature type="transmembrane region" description="Helical" evidence="1">
    <location>
        <begin position="126"/>
        <end position="142"/>
    </location>
</feature>
<feature type="transmembrane region" description="Helical" evidence="1">
    <location>
        <begin position="346"/>
        <end position="369"/>
    </location>
</feature>
<evidence type="ECO:0000313" key="2">
    <source>
        <dbReference type="EMBL" id="RNM12816.1"/>
    </source>
</evidence>
<feature type="transmembrane region" description="Helical" evidence="1">
    <location>
        <begin position="175"/>
        <end position="193"/>
    </location>
</feature>
<keyword evidence="1" id="KW-1133">Transmembrane helix</keyword>
<comment type="caution">
    <text evidence="2">The sequence shown here is derived from an EMBL/GenBank/DDBJ whole genome shotgun (WGS) entry which is preliminary data.</text>
</comment>
<feature type="transmembrane region" description="Helical" evidence="1">
    <location>
        <begin position="304"/>
        <end position="326"/>
    </location>
</feature>
<dbReference type="OrthoDB" id="5846312at2"/>
<feature type="transmembrane region" description="Helical" evidence="1">
    <location>
        <begin position="236"/>
        <end position="263"/>
    </location>
</feature>
<dbReference type="Proteomes" id="UP000279994">
    <property type="component" value="Unassembled WGS sequence"/>
</dbReference>
<dbReference type="AlphaFoldDB" id="A0A3N0GKV0"/>
<dbReference type="InterPro" id="IPR012507">
    <property type="entry name" value="YibE_F"/>
</dbReference>
<keyword evidence="3" id="KW-1185">Reference proteome</keyword>
<name>A0A3N0GKV0_9ACTN</name>
<dbReference type="EMBL" id="RJSF01000044">
    <property type="protein sequence ID" value="RNM12816.1"/>
    <property type="molecule type" value="Genomic_DNA"/>
</dbReference>
<dbReference type="PANTHER" id="PTHR41771:SF1">
    <property type="entry name" value="MEMBRANE PROTEIN"/>
    <property type="match status" value="1"/>
</dbReference>
<keyword evidence="1" id="KW-0472">Membrane</keyword>
<feature type="transmembrane region" description="Helical" evidence="1">
    <location>
        <begin position="202"/>
        <end position="224"/>
    </location>
</feature>
<sequence>MTVLLGLLALCAVATVVGLVVLWPNSAAVSKLQDKAQFTAPGVTFQKARVEKVQAPCRTSTESAPTCGNLEAVLTTGPESGRTQVVGVPPAVSRSGVGKGDTVRLMRVPGQGQAAYTFDEVVRLKPLWLLGAFFVLVVAIVARVRGVLALVSLGFGGFVLVRFMLPALLSGSDGLAVSLAGSAAIMFVVLYLAHGPSVRTSAALAGTLAGIGITAAVGLVAVHGSNLSGSGSEDTALLSAFAGSVSFQGLLTCALVVAGLGVLNDVTITQASSVWELREAGPDLSRGHLFTSAMRIGRDHIASTIYTIVFAYAGSALAVLLLLSLYDRPILDLLSTEAIAEEIVRTLASGIGLVLAVPATTAIAVMTVAGPSAGEQDGAPVRHGAGRRSSR</sequence>
<keyword evidence="1" id="KW-0812">Transmembrane</keyword>